<gene>
    <name evidence="3" type="ORF">J1N35_017538</name>
</gene>
<dbReference type="InterPro" id="IPR003609">
    <property type="entry name" value="Pan_app"/>
</dbReference>
<dbReference type="EMBL" id="JAIQCV010000006">
    <property type="protein sequence ID" value="KAH1090281.1"/>
    <property type="molecule type" value="Genomic_DNA"/>
</dbReference>
<feature type="transmembrane region" description="Helical" evidence="1">
    <location>
        <begin position="166"/>
        <end position="186"/>
    </location>
</feature>
<reference evidence="3 4" key="1">
    <citation type="journal article" date="2021" name="Plant Biotechnol. J.">
        <title>Multi-omics assisted identification of the key and species-specific regulatory components of drought-tolerant mechanisms in Gossypium stocksii.</title>
        <authorList>
            <person name="Yu D."/>
            <person name="Ke L."/>
            <person name="Zhang D."/>
            <person name="Wu Y."/>
            <person name="Sun Y."/>
            <person name="Mei J."/>
            <person name="Sun J."/>
            <person name="Sun Y."/>
        </authorList>
    </citation>
    <scope>NUCLEOTIDE SEQUENCE [LARGE SCALE GENOMIC DNA]</scope>
    <source>
        <strain evidence="4">cv. E1</strain>
        <tissue evidence="3">Leaf</tissue>
    </source>
</reference>
<evidence type="ECO:0000259" key="2">
    <source>
        <dbReference type="PROSITE" id="PS50948"/>
    </source>
</evidence>
<dbReference type="AlphaFoldDB" id="A0A9D4A6B1"/>
<keyword evidence="1" id="KW-0812">Transmembrane</keyword>
<dbReference type="Proteomes" id="UP000828251">
    <property type="component" value="Unassembled WGS sequence"/>
</dbReference>
<feature type="domain" description="Apple" evidence="2">
    <location>
        <begin position="70"/>
        <end position="155"/>
    </location>
</feature>
<keyword evidence="4" id="KW-1185">Reference proteome</keyword>
<dbReference type="SUPFAM" id="SSF57414">
    <property type="entry name" value="Hairpin loop containing domain-like"/>
    <property type="match status" value="1"/>
</dbReference>
<keyword evidence="1" id="KW-0472">Membrane</keyword>
<evidence type="ECO:0000313" key="4">
    <source>
        <dbReference type="Proteomes" id="UP000828251"/>
    </source>
</evidence>
<dbReference type="PANTHER" id="PTHR32444:SF108">
    <property type="entry name" value="OS02G0527900 PROTEIN"/>
    <property type="match status" value="1"/>
</dbReference>
<dbReference type="PROSITE" id="PS50948">
    <property type="entry name" value="PAN"/>
    <property type="match status" value="1"/>
</dbReference>
<name>A0A9D4A6B1_9ROSI</name>
<evidence type="ECO:0000256" key="1">
    <source>
        <dbReference type="SAM" id="Phobius"/>
    </source>
</evidence>
<dbReference type="OrthoDB" id="590879at2759"/>
<keyword evidence="1" id="KW-1133">Transmembrane helix</keyword>
<dbReference type="Pfam" id="PF00024">
    <property type="entry name" value="PAN_1"/>
    <property type="match status" value="1"/>
</dbReference>
<sequence length="233" mass="25604">MVGNEPQSLLLVRVKWVLDYVAIRETCDLPSPCGSYGLCTPGLGCSCLDNSTELSSGECSSLGPYSNDMCSDMKTQKNDIKVLRRGGVEVPFKEWMRYETTPSLEECENTCGKNCSCYGAVYNNASRFCYILDYPIQTLLGTRDDSKVGYFKIKEGANKKKINSGLGVGVGLLGGVVLCLIGAVGFRSYKFWKNKKRVNRILKEKTSGVISSPYKDLGSASFKLIEMCSSGHR</sequence>
<dbReference type="PANTHER" id="PTHR32444">
    <property type="entry name" value="BULB-TYPE LECTIN DOMAIN-CONTAINING PROTEIN"/>
    <property type="match status" value="1"/>
</dbReference>
<organism evidence="3 4">
    <name type="scientific">Gossypium stocksii</name>
    <dbReference type="NCBI Taxonomy" id="47602"/>
    <lineage>
        <taxon>Eukaryota</taxon>
        <taxon>Viridiplantae</taxon>
        <taxon>Streptophyta</taxon>
        <taxon>Embryophyta</taxon>
        <taxon>Tracheophyta</taxon>
        <taxon>Spermatophyta</taxon>
        <taxon>Magnoliopsida</taxon>
        <taxon>eudicotyledons</taxon>
        <taxon>Gunneridae</taxon>
        <taxon>Pentapetalae</taxon>
        <taxon>rosids</taxon>
        <taxon>malvids</taxon>
        <taxon>Malvales</taxon>
        <taxon>Malvaceae</taxon>
        <taxon>Malvoideae</taxon>
        <taxon>Gossypium</taxon>
    </lineage>
</organism>
<comment type="caution">
    <text evidence="3">The sequence shown here is derived from an EMBL/GenBank/DDBJ whole genome shotgun (WGS) entry which is preliminary data.</text>
</comment>
<proteinExistence type="predicted"/>
<accession>A0A9D4A6B1</accession>
<evidence type="ECO:0000313" key="3">
    <source>
        <dbReference type="EMBL" id="KAH1090281.1"/>
    </source>
</evidence>
<protein>
    <recommendedName>
        <fullName evidence="2">Apple domain-containing protein</fullName>
    </recommendedName>
</protein>